<name>A0A1M7PY45_9BACT</name>
<dbReference type="Proteomes" id="UP000184513">
    <property type="component" value="Unassembled WGS sequence"/>
</dbReference>
<protein>
    <submittedName>
        <fullName evidence="2">Uncharacterized protein</fullName>
    </submittedName>
</protein>
<accession>A0A1M7PY45</accession>
<keyword evidence="3" id="KW-1185">Reference proteome</keyword>
<dbReference type="AlphaFoldDB" id="A0A1M7PY45"/>
<keyword evidence="1" id="KW-0472">Membrane</keyword>
<keyword evidence="1" id="KW-1133">Transmembrane helix</keyword>
<keyword evidence="1" id="KW-0812">Transmembrane</keyword>
<feature type="transmembrane region" description="Helical" evidence="1">
    <location>
        <begin position="6"/>
        <end position="26"/>
    </location>
</feature>
<organism evidence="2 3">
    <name type="scientific">Cyclobacterium lianum</name>
    <dbReference type="NCBI Taxonomy" id="388280"/>
    <lineage>
        <taxon>Bacteria</taxon>
        <taxon>Pseudomonadati</taxon>
        <taxon>Bacteroidota</taxon>
        <taxon>Cytophagia</taxon>
        <taxon>Cytophagales</taxon>
        <taxon>Cyclobacteriaceae</taxon>
        <taxon>Cyclobacterium</taxon>
    </lineage>
</organism>
<reference evidence="2 3" key="1">
    <citation type="submission" date="2016-11" db="EMBL/GenBank/DDBJ databases">
        <authorList>
            <person name="Jaros S."/>
            <person name="Januszkiewicz K."/>
            <person name="Wedrychowicz H."/>
        </authorList>
    </citation>
    <scope>NUCLEOTIDE SEQUENCE [LARGE SCALE GENOMIC DNA]</scope>
    <source>
        <strain evidence="2 3">CGMCC 1.6102</strain>
    </source>
</reference>
<proteinExistence type="predicted"/>
<dbReference type="STRING" id="388280.SAMN04488057_1126"/>
<dbReference type="OrthoDB" id="838278at2"/>
<evidence type="ECO:0000313" key="3">
    <source>
        <dbReference type="Proteomes" id="UP000184513"/>
    </source>
</evidence>
<dbReference type="EMBL" id="FRCY01000012">
    <property type="protein sequence ID" value="SHN22734.1"/>
    <property type="molecule type" value="Genomic_DNA"/>
</dbReference>
<evidence type="ECO:0000313" key="2">
    <source>
        <dbReference type="EMBL" id="SHN22734.1"/>
    </source>
</evidence>
<dbReference type="RefSeq" id="WP_084097408.1">
    <property type="nucleotide sequence ID" value="NZ_FRCY01000012.1"/>
</dbReference>
<gene>
    <name evidence="2" type="ORF">SAMN04488057_1126</name>
</gene>
<sequence>MNKNLILTIAKIIFVLLVVYFGNMIFENYYKSLEKNYTVGVLGEKYRIPNQGSRINFHFTYWGEKFHSDNFIGSNEISKGQVTYLIEVPIKDIKKSRILWDYPVPDTLKAPYEGWDEIPEFLKKQELFD</sequence>
<evidence type="ECO:0000256" key="1">
    <source>
        <dbReference type="SAM" id="Phobius"/>
    </source>
</evidence>